<dbReference type="PANTHER" id="PTHR13748:SF70">
    <property type="entry name" value="COBW_HYPB_UREG NUCLEOTIDE-BINDING DOMAIN-CONTAINING PROTEIN"/>
    <property type="match status" value="1"/>
</dbReference>
<dbReference type="PROSITE" id="PS50020">
    <property type="entry name" value="WW_DOMAIN_2"/>
    <property type="match status" value="1"/>
</dbReference>
<dbReference type="InterPro" id="IPR001202">
    <property type="entry name" value="WW_dom"/>
</dbReference>
<proteinExistence type="predicted"/>
<feature type="domain" description="WW" evidence="4">
    <location>
        <begin position="283"/>
        <end position="317"/>
    </location>
</feature>
<dbReference type="InterPro" id="IPR036020">
    <property type="entry name" value="WW_dom_sf"/>
</dbReference>
<dbReference type="InterPro" id="IPR036627">
    <property type="entry name" value="CobW-likC_sf"/>
</dbReference>
<dbReference type="GO" id="GO:0000166">
    <property type="term" value="F:nucleotide binding"/>
    <property type="evidence" value="ECO:0007669"/>
    <property type="project" value="UniProtKB-KW"/>
</dbReference>
<reference evidence="5" key="1">
    <citation type="journal article" date="2020" name="bioRxiv">
        <title>Comparative genomics of Chlamydomonas.</title>
        <authorList>
            <person name="Craig R.J."/>
            <person name="Hasan A.R."/>
            <person name="Ness R.W."/>
            <person name="Keightley P.D."/>
        </authorList>
    </citation>
    <scope>NUCLEOTIDE SEQUENCE</scope>
    <source>
        <strain evidence="5">SAG 7.73</strain>
    </source>
</reference>
<evidence type="ECO:0000256" key="1">
    <source>
        <dbReference type="ARBA" id="ARBA00022741"/>
    </source>
</evidence>
<dbReference type="Proteomes" id="UP000650467">
    <property type="component" value="Unassembled WGS sequence"/>
</dbReference>
<name>A0A835W1E8_CHLIN</name>
<organism evidence="5 6">
    <name type="scientific">Chlamydomonas incerta</name>
    <dbReference type="NCBI Taxonomy" id="51695"/>
    <lineage>
        <taxon>Eukaryota</taxon>
        <taxon>Viridiplantae</taxon>
        <taxon>Chlorophyta</taxon>
        <taxon>core chlorophytes</taxon>
        <taxon>Chlorophyceae</taxon>
        <taxon>CS clade</taxon>
        <taxon>Chlamydomonadales</taxon>
        <taxon>Chlamydomonadaceae</taxon>
        <taxon>Chlamydomonas</taxon>
    </lineage>
</organism>
<evidence type="ECO:0000256" key="3">
    <source>
        <dbReference type="SAM" id="MobiDB-lite"/>
    </source>
</evidence>
<dbReference type="SMART" id="SM00833">
    <property type="entry name" value="CobW_C"/>
    <property type="match status" value="1"/>
</dbReference>
<accession>A0A835W1E8</accession>
<keyword evidence="1" id="KW-0547">Nucleotide-binding</keyword>
<feature type="compositionally biased region" description="Acidic residues" evidence="3">
    <location>
        <begin position="26"/>
        <end position="37"/>
    </location>
</feature>
<comment type="caution">
    <text evidence="5">The sequence shown here is derived from an EMBL/GenBank/DDBJ whole genome shotgun (WGS) entry which is preliminary data.</text>
</comment>
<dbReference type="Gene3D" id="3.30.1220.10">
    <property type="entry name" value="CobW-like, C-terminal domain"/>
    <property type="match status" value="1"/>
</dbReference>
<sequence length="384" mass="40239">MDMLLFNNLFSVNRVLEQIDPQFLDSDSDDEEEDEEVPSPHGVAPADQAAGAAQGQAAAAESGAAADADAGAGPGSNAQAEPGKGSAAGCCGSGTGKGNAVAEAGAEAAARSAGEAGPSGSGAADAKAKLLQKYADKGSLTGQKHTRDDNCEDNCEECHIVDGMPIKGERNPKRRAKRLHDLSDVSSVGIMARGPLDEYRFNMYMRDLLAEKAKDIFRCKGVLSVHGYGSTKFVFQGVHETICYGPAEQPWKPEEQRVNQVVFIGRGLNRKALIEGFRTCVWVPLPDGWDEFRDTTTKQPFYVNRDTGEKSWTRPEIACARVVATQGKTQQPSQLLPRRTASTVGQLALQQAVAQAAAASGAVATSTAAAKAGGAAAAATEVAS</sequence>
<dbReference type="PANTHER" id="PTHR13748">
    <property type="entry name" value="COBW-RELATED"/>
    <property type="match status" value="1"/>
</dbReference>
<dbReference type="SUPFAM" id="SSF90002">
    <property type="entry name" value="Hypothetical protein YjiA, C-terminal domain"/>
    <property type="match status" value="1"/>
</dbReference>
<keyword evidence="2" id="KW-0143">Chaperone</keyword>
<dbReference type="CDD" id="cd00201">
    <property type="entry name" value="WW"/>
    <property type="match status" value="1"/>
</dbReference>
<dbReference type="OrthoDB" id="258627at2759"/>
<dbReference type="InterPro" id="IPR051316">
    <property type="entry name" value="Zinc-reg_GTPase_activator"/>
</dbReference>
<feature type="region of interest" description="Disordered" evidence="3">
    <location>
        <begin position="21"/>
        <end position="88"/>
    </location>
</feature>
<dbReference type="GO" id="GO:0005737">
    <property type="term" value="C:cytoplasm"/>
    <property type="evidence" value="ECO:0007669"/>
    <property type="project" value="TreeGrafter"/>
</dbReference>
<dbReference type="InterPro" id="IPR011629">
    <property type="entry name" value="CobW-like_C"/>
</dbReference>
<gene>
    <name evidence="5" type="ORF">HXX76_006927</name>
</gene>
<feature type="compositionally biased region" description="Low complexity" evidence="3">
    <location>
        <begin position="44"/>
        <end position="71"/>
    </location>
</feature>
<evidence type="ECO:0000259" key="4">
    <source>
        <dbReference type="PROSITE" id="PS50020"/>
    </source>
</evidence>
<dbReference type="AlphaFoldDB" id="A0A835W1E8"/>
<evidence type="ECO:0000313" key="5">
    <source>
        <dbReference type="EMBL" id="KAG2435730.1"/>
    </source>
</evidence>
<dbReference type="Pfam" id="PF00397">
    <property type="entry name" value="WW"/>
    <property type="match status" value="1"/>
</dbReference>
<evidence type="ECO:0000313" key="6">
    <source>
        <dbReference type="Proteomes" id="UP000650467"/>
    </source>
</evidence>
<protein>
    <recommendedName>
        <fullName evidence="4">WW domain-containing protein</fullName>
    </recommendedName>
</protein>
<dbReference type="Pfam" id="PF07683">
    <property type="entry name" value="CobW_C"/>
    <property type="match status" value="1"/>
</dbReference>
<keyword evidence="6" id="KW-1185">Reference proteome</keyword>
<dbReference type="SMART" id="SM00456">
    <property type="entry name" value="WW"/>
    <property type="match status" value="1"/>
</dbReference>
<dbReference type="Gene3D" id="2.20.70.10">
    <property type="match status" value="1"/>
</dbReference>
<dbReference type="SUPFAM" id="SSF51045">
    <property type="entry name" value="WW domain"/>
    <property type="match status" value="1"/>
</dbReference>
<dbReference type="EMBL" id="JAEHOC010000014">
    <property type="protein sequence ID" value="KAG2435730.1"/>
    <property type="molecule type" value="Genomic_DNA"/>
</dbReference>
<evidence type="ECO:0000256" key="2">
    <source>
        <dbReference type="ARBA" id="ARBA00023186"/>
    </source>
</evidence>